<proteinExistence type="inferred from homology"/>
<dbReference type="Gene3D" id="3.40.50.720">
    <property type="entry name" value="NAD(P)-binding Rossmann-like Domain"/>
    <property type="match status" value="1"/>
</dbReference>
<dbReference type="InterPro" id="IPR036291">
    <property type="entry name" value="NAD(P)-bd_dom_sf"/>
</dbReference>
<name>A0A8K0SMZ3_9HYPO</name>
<accession>A0A8K0SMZ3</accession>
<evidence type="ECO:0000313" key="4">
    <source>
        <dbReference type="EMBL" id="KAH7309893.1"/>
    </source>
</evidence>
<keyword evidence="3" id="KW-0560">Oxidoreductase</keyword>
<comment type="similarity">
    <text evidence="1">Belongs to the short-chain dehydrogenases/reductases (SDR) family.</text>
</comment>
<dbReference type="PANTHER" id="PTHR43544">
    <property type="entry name" value="SHORT-CHAIN DEHYDROGENASE/REDUCTASE"/>
    <property type="match status" value="1"/>
</dbReference>
<evidence type="ECO:0000256" key="3">
    <source>
        <dbReference type="ARBA" id="ARBA00023002"/>
    </source>
</evidence>
<gene>
    <name evidence="4" type="ORF">B0I35DRAFT_359041</name>
</gene>
<comment type="caution">
    <text evidence="4">The sequence shown here is derived from an EMBL/GenBank/DDBJ whole genome shotgun (WGS) entry which is preliminary data.</text>
</comment>
<dbReference type="AlphaFoldDB" id="A0A8K0SMZ3"/>
<dbReference type="Proteomes" id="UP000813444">
    <property type="component" value="Unassembled WGS sequence"/>
</dbReference>
<dbReference type="OrthoDB" id="9876299at2759"/>
<protein>
    <submittedName>
        <fullName evidence="4">Uncharacterized protein</fullName>
    </submittedName>
</protein>
<organism evidence="4 5">
    <name type="scientific">Stachybotrys elegans</name>
    <dbReference type="NCBI Taxonomy" id="80388"/>
    <lineage>
        <taxon>Eukaryota</taxon>
        <taxon>Fungi</taxon>
        <taxon>Dikarya</taxon>
        <taxon>Ascomycota</taxon>
        <taxon>Pezizomycotina</taxon>
        <taxon>Sordariomycetes</taxon>
        <taxon>Hypocreomycetidae</taxon>
        <taxon>Hypocreales</taxon>
        <taxon>Stachybotryaceae</taxon>
        <taxon>Stachybotrys</taxon>
    </lineage>
</organism>
<dbReference type="InterPro" id="IPR051468">
    <property type="entry name" value="Fungal_SecMetab_SDRs"/>
</dbReference>
<dbReference type="GO" id="GO:0005737">
    <property type="term" value="C:cytoplasm"/>
    <property type="evidence" value="ECO:0007669"/>
    <property type="project" value="TreeGrafter"/>
</dbReference>
<sequence length="251" mass="26292">MASPTVVFITGVSRGIGHQLVKSYISRPNYTVIGSARNLASPGIEALRAVPRADGTNLVIVKIDSGSTTDAATAVGELKQAGVNHVDVVIANAAHNPPWVPADIAEAEDVIISFQANALGPLLLFKALKDLMQKSTKGPKWLSISSAVASIGLLDGGGTHNLAAYGISKAALNWFTVATHAGNKWLIAFAAHPGQVQTEPGNAAARMMGLEKAPDTPELAAERIMATLDNASREKTSGKFFHLGRGTEIPW</sequence>
<dbReference type="EMBL" id="JAGPNK010000013">
    <property type="protein sequence ID" value="KAH7309893.1"/>
    <property type="molecule type" value="Genomic_DNA"/>
</dbReference>
<dbReference type="Pfam" id="PF00106">
    <property type="entry name" value="adh_short"/>
    <property type="match status" value="1"/>
</dbReference>
<keyword evidence="5" id="KW-1185">Reference proteome</keyword>
<dbReference type="PANTHER" id="PTHR43544:SF7">
    <property type="entry name" value="NADB-LER2"/>
    <property type="match status" value="1"/>
</dbReference>
<dbReference type="InterPro" id="IPR002347">
    <property type="entry name" value="SDR_fam"/>
</dbReference>
<keyword evidence="2" id="KW-0521">NADP</keyword>
<evidence type="ECO:0000256" key="2">
    <source>
        <dbReference type="ARBA" id="ARBA00022857"/>
    </source>
</evidence>
<dbReference type="GO" id="GO:0016491">
    <property type="term" value="F:oxidoreductase activity"/>
    <property type="evidence" value="ECO:0007669"/>
    <property type="project" value="UniProtKB-KW"/>
</dbReference>
<dbReference type="SUPFAM" id="SSF51735">
    <property type="entry name" value="NAD(P)-binding Rossmann-fold domains"/>
    <property type="match status" value="1"/>
</dbReference>
<evidence type="ECO:0000256" key="1">
    <source>
        <dbReference type="ARBA" id="ARBA00006484"/>
    </source>
</evidence>
<evidence type="ECO:0000313" key="5">
    <source>
        <dbReference type="Proteomes" id="UP000813444"/>
    </source>
</evidence>
<reference evidence="4" key="1">
    <citation type="journal article" date="2021" name="Nat. Commun.">
        <title>Genetic determinants of endophytism in the Arabidopsis root mycobiome.</title>
        <authorList>
            <person name="Mesny F."/>
            <person name="Miyauchi S."/>
            <person name="Thiergart T."/>
            <person name="Pickel B."/>
            <person name="Atanasova L."/>
            <person name="Karlsson M."/>
            <person name="Huettel B."/>
            <person name="Barry K.W."/>
            <person name="Haridas S."/>
            <person name="Chen C."/>
            <person name="Bauer D."/>
            <person name="Andreopoulos W."/>
            <person name="Pangilinan J."/>
            <person name="LaButti K."/>
            <person name="Riley R."/>
            <person name="Lipzen A."/>
            <person name="Clum A."/>
            <person name="Drula E."/>
            <person name="Henrissat B."/>
            <person name="Kohler A."/>
            <person name="Grigoriev I.V."/>
            <person name="Martin F.M."/>
            <person name="Hacquard S."/>
        </authorList>
    </citation>
    <scope>NUCLEOTIDE SEQUENCE</scope>
    <source>
        <strain evidence="4">MPI-CAGE-CH-0235</strain>
    </source>
</reference>